<keyword evidence="2" id="KW-0028">Amino-acid biosynthesis</keyword>
<dbReference type="InterPro" id="IPR046826">
    <property type="entry name" value="PDH_N"/>
</dbReference>
<dbReference type="InterPro" id="IPR046825">
    <property type="entry name" value="PDH_C"/>
</dbReference>
<protein>
    <recommendedName>
        <fullName evidence="2">T-protein</fullName>
    </recommendedName>
</protein>
<keyword evidence="6" id="KW-1185">Reference proteome</keyword>
<dbReference type="STRING" id="203907.Bfl178"/>
<name>Q7VQF6_BLOFL</name>
<keyword evidence="2" id="KW-0827">Tyrosine biosynthesis</keyword>
<comment type="pathway">
    <text evidence="2">Metabolic intermediate biosynthesis; prephenate biosynthesis; prephenate from chorismate: step 1/1.</text>
</comment>
<dbReference type="SUPFAM" id="SSF51735">
    <property type="entry name" value="NAD(P)-binding Rossmann-fold domains"/>
    <property type="match status" value="1"/>
</dbReference>
<evidence type="ECO:0000259" key="4">
    <source>
        <dbReference type="PROSITE" id="PS51176"/>
    </source>
</evidence>
<dbReference type="InterPro" id="IPR036979">
    <property type="entry name" value="CM_dom_sf"/>
</dbReference>
<dbReference type="Gene3D" id="3.40.50.720">
    <property type="entry name" value="NAD(P)-binding Rossmann-like Domain"/>
    <property type="match status" value="1"/>
</dbReference>
<dbReference type="InterPro" id="IPR002701">
    <property type="entry name" value="CM_II_prokaryot"/>
</dbReference>
<keyword evidence="2 5" id="KW-0413">Isomerase</keyword>
<dbReference type="GO" id="GO:0046417">
    <property type="term" value="P:chorismate metabolic process"/>
    <property type="evidence" value="ECO:0007669"/>
    <property type="project" value="InterPro"/>
</dbReference>
<dbReference type="AlphaFoldDB" id="Q7VQF6"/>
<dbReference type="GO" id="GO:0006571">
    <property type="term" value="P:tyrosine biosynthetic process"/>
    <property type="evidence" value="ECO:0007669"/>
    <property type="project" value="UniProtKB-UniPathway"/>
</dbReference>
<dbReference type="Pfam" id="PF01817">
    <property type="entry name" value="CM_2"/>
    <property type="match status" value="1"/>
</dbReference>
<dbReference type="eggNOG" id="COG0287">
    <property type="taxonomic scope" value="Bacteria"/>
</dbReference>
<evidence type="ECO:0000259" key="3">
    <source>
        <dbReference type="PROSITE" id="PS51168"/>
    </source>
</evidence>
<dbReference type="Pfam" id="PF20463">
    <property type="entry name" value="PDH_C"/>
    <property type="match status" value="1"/>
</dbReference>
<dbReference type="PROSITE" id="PS51176">
    <property type="entry name" value="PDH_ADH"/>
    <property type="match status" value="1"/>
</dbReference>
<sequence length="377" mass="43922">MMDRLNFLRSEIDKIDQSLLNLLSKRLSLVSQVGEIKSQLGLFIYDPEREKMILSQRKQEALKLGISPNLVRDILRRIMRESYSYENEKGFKKLYPSSRPVVIIGGNGRMGQFFFKMLTLSGYQVRILDQDDWIHAKSILTNVGVVFISVPIYSVIKVINQLPHLSNDCIIVDLSSVKKSSLTAILKIHTGPVLGLHPMFSPDTTITASMIKKVVICCDGRYPQEYQWLLQQLKLWGAKVYYCNFIEHDKYMSFIQSLCHFTIFVMGYHLFKENIDLKKILSFSSPMFQLELILIGRLFTQNPQLYADIIMSSKNNIIVIKRYYKRLGKMLMLLEQNNKEEFINQFKKIKCWLDSYAGIFLKDSSNLLKYINDIQEY</sequence>
<dbReference type="Proteomes" id="UP000002192">
    <property type="component" value="Chromosome"/>
</dbReference>
<organism evidence="5 6">
    <name type="scientific">Blochmanniella floridana</name>
    <dbReference type="NCBI Taxonomy" id="203907"/>
    <lineage>
        <taxon>Bacteria</taxon>
        <taxon>Pseudomonadati</taxon>
        <taxon>Pseudomonadota</taxon>
        <taxon>Gammaproteobacteria</taxon>
        <taxon>Enterobacterales</taxon>
        <taxon>Enterobacteriaceae</taxon>
        <taxon>ant endosymbionts</taxon>
        <taxon>Candidatus Blochmanniella</taxon>
    </lineage>
</organism>
<dbReference type="GO" id="GO:0004106">
    <property type="term" value="F:chorismate mutase activity"/>
    <property type="evidence" value="ECO:0007669"/>
    <property type="project" value="InterPro"/>
</dbReference>
<dbReference type="InterPro" id="IPR036263">
    <property type="entry name" value="Chorismate_II_sf"/>
</dbReference>
<keyword evidence="2" id="KW-0963">Cytoplasm</keyword>
<dbReference type="GO" id="GO:0005737">
    <property type="term" value="C:cytoplasm"/>
    <property type="evidence" value="ECO:0007669"/>
    <property type="project" value="UniProtKB-SubCell"/>
</dbReference>
<dbReference type="InterPro" id="IPR011277">
    <property type="entry name" value="CM_T"/>
</dbReference>
<dbReference type="OrthoDB" id="6198144at2"/>
<dbReference type="SUPFAM" id="SSF48179">
    <property type="entry name" value="6-phosphogluconate dehydrogenase C-terminal domain-like"/>
    <property type="match status" value="1"/>
</dbReference>
<dbReference type="Gene3D" id="1.10.3660.10">
    <property type="entry name" value="6-phosphogluconate dehydrogenase C-terminal like domain"/>
    <property type="match status" value="1"/>
</dbReference>
<keyword evidence="2" id="KW-0520">NAD</keyword>
<feature type="domain" description="Prephenate/arogenate dehydrogenase" evidence="4">
    <location>
        <begin position="99"/>
        <end position="364"/>
    </location>
</feature>
<evidence type="ECO:0000256" key="2">
    <source>
        <dbReference type="PIRNR" id="PIRNR001499"/>
    </source>
</evidence>
<evidence type="ECO:0000313" key="6">
    <source>
        <dbReference type="Proteomes" id="UP000002192"/>
    </source>
</evidence>
<dbReference type="KEGG" id="bfl:Bfl178"/>
<dbReference type="InterPro" id="IPR050812">
    <property type="entry name" value="Preph/Arog_dehydrog"/>
</dbReference>
<dbReference type="InterPro" id="IPR036291">
    <property type="entry name" value="NAD(P)-bd_dom_sf"/>
</dbReference>
<dbReference type="GO" id="GO:0070403">
    <property type="term" value="F:NAD+ binding"/>
    <property type="evidence" value="ECO:0007669"/>
    <property type="project" value="InterPro"/>
</dbReference>
<dbReference type="InterPro" id="IPR008244">
    <property type="entry name" value="Chor_mut/prephenate_DH_T"/>
</dbReference>
<gene>
    <name evidence="5" type="primary">tyrA</name>
    <name evidence="5" type="ordered locus">Bfl178</name>
</gene>
<dbReference type="Pfam" id="PF02153">
    <property type="entry name" value="PDH_N"/>
    <property type="match status" value="1"/>
</dbReference>
<dbReference type="NCBIfam" id="TIGR01799">
    <property type="entry name" value="CM_T"/>
    <property type="match status" value="1"/>
</dbReference>
<dbReference type="UniPathway" id="UPA00122">
    <property type="reaction ID" value="UER00961"/>
</dbReference>
<dbReference type="NCBIfam" id="NF008400">
    <property type="entry name" value="PRK11199.1"/>
    <property type="match status" value="1"/>
</dbReference>
<dbReference type="SMART" id="SM00830">
    <property type="entry name" value="CM_2"/>
    <property type="match status" value="1"/>
</dbReference>
<dbReference type="GO" id="GO:0008977">
    <property type="term" value="F:prephenate dehydrogenase (NAD+) activity"/>
    <property type="evidence" value="ECO:0007669"/>
    <property type="project" value="InterPro"/>
</dbReference>
<comment type="subcellular location">
    <subcellularLocation>
        <location evidence="2">Cytoplasm</location>
    </subcellularLocation>
</comment>
<dbReference type="EMBL" id="BX248583">
    <property type="protein sequence ID" value="CAD83697.1"/>
    <property type="molecule type" value="Genomic_DNA"/>
</dbReference>
<comment type="pathway">
    <text evidence="2">Amino-acid biosynthesis; L-tyrosine biosynthesis; (4-hydroxyphenyl)pyruvate from prephenate (NAD(+) route): step 1/1.</text>
</comment>
<accession>Q7VQF6</accession>
<dbReference type="PANTHER" id="PTHR21363:SF0">
    <property type="entry name" value="PREPHENATE DEHYDROGENASE [NADP(+)]"/>
    <property type="match status" value="1"/>
</dbReference>
<feature type="domain" description="Chorismate mutase" evidence="3">
    <location>
        <begin position="1"/>
        <end position="90"/>
    </location>
</feature>
<dbReference type="HOGENOM" id="CLU_036672_1_1_6"/>
<dbReference type="InterPro" id="IPR003099">
    <property type="entry name" value="Prephen_DH"/>
</dbReference>
<evidence type="ECO:0000256" key="1">
    <source>
        <dbReference type="ARBA" id="ARBA00023002"/>
    </source>
</evidence>
<dbReference type="InterPro" id="IPR008927">
    <property type="entry name" value="6-PGluconate_DH-like_C_sf"/>
</dbReference>
<proteinExistence type="predicted"/>
<keyword evidence="2" id="KW-0057">Aromatic amino acid biosynthesis</keyword>
<reference evidence="5 6" key="1">
    <citation type="journal article" date="2003" name="Proc. Natl. Acad. Sci. U.S.A.">
        <title>The genome sequence of Blochmannia floridanus: comparative analysis of reduced genomes.</title>
        <authorList>
            <person name="Gil R."/>
            <person name="Silva F.J."/>
            <person name="Zientz E."/>
            <person name="Delmotte F."/>
            <person name="Gonzalez-Candelas F."/>
            <person name="Latorre A."/>
            <person name="Rausell C."/>
            <person name="Kramerbeek J."/>
            <person name="Gadau J."/>
            <person name="Hoelldobler B."/>
            <person name="van Ham R.C.H.J."/>
            <person name="Gross R."/>
            <person name="Moya A."/>
        </authorList>
    </citation>
    <scope>NUCLEOTIDE SEQUENCE [LARGE SCALE GENOMIC DNA]</scope>
</reference>
<dbReference type="PIRSF" id="PIRSF001499">
    <property type="entry name" value="Chor_mut_pdh_Tpr"/>
    <property type="match status" value="1"/>
</dbReference>
<keyword evidence="1 2" id="KW-0560">Oxidoreductase</keyword>
<dbReference type="PANTHER" id="PTHR21363">
    <property type="entry name" value="PREPHENATE DEHYDROGENASE"/>
    <property type="match status" value="1"/>
</dbReference>
<dbReference type="Gene3D" id="1.20.59.10">
    <property type="entry name" value="Chorismate mutase"/>
    <property type="match status" value="1"/>
</dbReference>
<dbReference type="GO" id="GO:0004665">
    <property type="term" value="F:prephenate dehydrogenase (NADP+) activity"/>
    <property type="evidence" value="ECO:0007669"/>
    <property type="project" value="InterPro"/>
</dbReference>
<dbReference type="PROSITE" id="PS51168">
    <property type="entry name" value="CHORISMATE_MUT_2"/>
    <property type="match status" value="1"/>
</dbReference>
<dbReference type="SUPFAM" id="SSF48600">
    <property type="entry name" value="Chorismate mutase II"/>
    <property type="match status" value="1"/>
</dbReference>
<dbReference type="eggNOG" id="COG1605">
    <property type="taxonomic scope" value="Bacteria"/>
</dbReference>
<evidence type="ECO:0000313" key="5">
    <source>
        <dbReference type="EMBL" id="CAD83697.1"/>
    </source>
</evidence>
<dbReference type="UniPathway" id="UPA00120">
    <property type="reaction ID" value="UER00203"/>
</dbReference>